<proteinExistence type="predicted"/>
<feature type="transmembrane region" description="Helical" evidence="4">
    <location>
        <begin position="31"/>
        <end position="50"/>
    </location>
</feature>
<keyword evidence="4" id="KW-0472">Membrane</keyword>
<evidence type="ECO:0000313" key="6">
    <source>
        <dbReference type="EMBL" id="GAC20106.1"/>
    </source>
</evidence>
<dbReference type="eggNOG" id="COG2207">
    <property type="taxonomic scope" value="Bacteria"/>
</dbReference>
<dbReference type="PANTHER" id="PTHR43280">
    <property type="entry name" value="ARAC-FAMILY TRANSCRIPTIONAL REGULATOR"/>
    <property type="match status" value="1"/>
</dbReference>
<feature type="domain" description="HTH araC/xylS-type" evidence="5">
    <location>
        <begin position="260"/>
        <end position="362"/>
    </location>
</feature>
<dbReference type="PANTHER" id="PTHR43280:SF29">
    <property type="entry name" value="ARAC-FAMILY TRANSCRIPTIONAL REGULATOR"/>
    <property type="match status" value="1"/>
</dbReference>
<organism evidence="6 7">
    <name type="scientific">Paraglaciecola arctica BSs20135</name>
    <dbReference type="NCBI Taxonomy" id="493475"/>
    <lineage>
        <taxon>Bacteria</taxon>
        <taxon>Pseudomonadati</taxon>
        <taxon>Pseudomonadota</taxon>
        <taxon>Gammaproteobacteria</taxon>
        <taxon>Alteromonadales</taxon>
        <taxon>Alteromonadaceae</taxon>
        <taxon>Paraglaciecola</taxon>
    </lineage>
</organism>
<dbReference type="EMBL" id="BAEO01000047">
    <property type="protein sequence ID" value="GAC20106.1"/>
    <property type="molecule type" value="Genomic_DNA"/>
</dbReference>
<keyword evidence="2" id="KW-0238">DNA-binding</keyword>
<comment type="caution">
    <text evidence="6">The sequence shown here is derived from an EMBL/GenBank/DDBJ whole genome shotgun (WGS) entry which is preliminary data.</text>
</comment>
<dbReference type="Pfam" id="PF12833">
    <property type="entry name" value="HTH_18"/>
    <property type="match status" value="1"/>
</dbReference>
<dbReference type="SUPFAM" id="SSF46689">
    <property type="entry name" value="Homeodomain-like"/>
    <property type="match status" value="1"/>
</dbReference>
<reference evidence="6 7" key="1">
    <citation type="journal article" date="2017" name="Antonie Van Leeuwenhoek">
        <title>Rhizobium rhizosphaerae sp. nov., a novel species isolated from rice rhizosphere.</title>
        <authorList>
            <person name="Zhao J.J."/>
            <person name="Zhang J."/>
            <person name="Zhang R.J."/>
            <person name="Zhang C.W."/>
            <person name="Yin H.Q."/>
            <person name="Zhang X.X."/>
        </authorList>
    </citation>
    <scope>NUCLEOTIDE SEQUENCE [LARGE SCALE GENOMIC DNA]</scope>
    <source>
        <strain evidence="6 7">BSs20135</strain>
    </source>
</reference>
<dbReference type="OrthoDB" id="345413at2"/>
<dbReference type="GO" id="GO:0003700">
    <property type="term" value="F:DNA-binding transcription factor activity"/>
    <property type="evidence" value="ECO:0007669"/>
    <property type="project" value="InterPro"/>
</dbReference>
<accession>K6Y817</accession>
<evidence type="ECO:0000256" key="2">
    <source>
        <dbReference type="ARBA" id="ARBA00023125"/>
    </source>
</evidence>
<dbReference type="AlphaFoldDB" id="K6Y817"/>
<dbReference type="RefSeq" id="WP_007621687.1">
    <property type="nucleotide sequence ID" value="NZ_BAEO01000047.1"/>
</dbReference>
<evidence type="ECO:0000313" key="7">
    <source>
        <dbReference type="Proteomes" id="UP000006327"/>
    </source>
</evidence>
<keyword evidence="4" id="KW-0812">Transmembrane</keyword>
<keyword evidence="7" id="KW-1185">Reference proteome</keyword>
<dbReference type="PROSITE" id="PS00041">
    <property type="entry name" value="HTH_ARAC_FAMILY_1"/>
    <property type="match status" value="1"/>
</dbReference>
<feature type="transmembrane region" description="Helical" evidence="4">
    <location>
        <begin position="56"/>
        <end position="79"/>
    </location>
</feature>
<dbReference type="PROSITE" id="PS01124">
    <property type="entry name" value="HTH_ARAC_FAMILY_2"/>
    <property type="match status" value="1"/>
</dbReference>
<protein>
    <recommendedName>
        <fullName evidence="5">HTH araC/xylS-type domain-containing protein</fullName>
    </recommendedName>
</protein>
<sequence>MEFLSVHTAMLVVAVLMLLLQLFVRQKRSVHIVFAIFCGSIAMMAAKQIGDEQLGIYRYVLGMGACATCNGFWLVARALFRDKNAISNKHILAAGGLGLLLIVGQSMGLAQSLSQSEIITLQKSRVALYEVVNLLSSCMLVLGAWEGFRGITKAKGNKFWQRVIFLSSYCSGLLICTVAVKISGSPEANAELGEQLASICAIQIMIVTQLLIYWRFHQKPDYNQDIAHSSLDQSNSISTEYIENKVAENTTEQALAKQIQRVLEQQNMYLQPNLKVADIARHLNVSEYRISRAFRHHFNARNFNQFINDMRIKHAKVLLEDPKNTQWPILVVGLESGFASVGPFTRAFKSICNMTPNQYRQFHQSATKQPITNVISPQH</sequence>
<dbReference type="InterPro" id="IPR009057">
    <property type="entry name" value="Homeodomain-like_sf"/>
</dbReference>
<feature type="transmembrane region" description="Helical" evidence="4">
    <location>
        <begin position="196"/>
        <end position="214"/>
    </location>
</feature>
<evidence type="ECO:0000256" key="3">
    <source>
        <dbReference type="ARBA" id="ARBA00023163"/>
    </source>
</evidence>
<feature type="transmembrane region" description="Helical" evidence="4">
    <location>
        <begin position="6"/>
        <end position="24"/>
    </location>
</feature>
<gene>
    <name evidence="6" type="ORF">GARC_3147</name>
</gene>
<dbReference type="SMART" id="SM00342">
    <property type="entry name" value="HTH_ARAC"/>
    <property type="match status" value="1"/>
</dbReference>
<keyword evidence="3" id="KW-0804">Transcription</keyword>
<evidence type="ECO:0000256" key="4">
    <source>
        <dbReference type="SAM" id="Phobius"/>
    </source>
</evidence>
<feature type="transmembrane region" description="Helical" evidence="4">
    <location>
        <begin position="131"/>
        <end position="151"/>
    </location>
</feature>
<dbReference type="InterPro" id="IPR018062">
    <property type="entry name" value="HTH_AraC-typ_CS"/>
</dbReference>
<dbReference type="GO" id="GO:0043565">
    <property type="term" value="F:sequence-specific DNA binding"/>
    <property type="evidence" value="ECO:0007669"/>
    <property type="project" value="InterPro"/>
</dbReference>
<keyword evidence="1" id="KW-0805">Transcription regulation</keyword>
<evidence type="ECO:0000256" key="1">
    <source>
        <dbReference type="ARBA" id="ARBA00023015"/>
    </source>
</evidence>
<dbReference type="Proteomes" id="UP000006327">
    <property type="component" value="Unassembled WGS sequence"/>
</dbReference>
<keyword evidence="4" id="KW-1133">Transmembrane helix</keyword>
<evidence type="ECO:0000259" key="5">
    <source>
        <dbReference type="PROSITE" id="PS01124"/>
    </source>
</evidence>
<feature type="transmembrane region" description="Helical" evidence="4">
    <location>
        <begin position="91"/>
        <end position="111"/>
    </location>
</feature>
<dbReference type="InterPro" id="IPR018060">
    <property type="entry name" value="HTH_AraC"/>
</dbReference>
<name>K6Y817_9ALTE</name>
<dbReference type="STRING" id="493475.GARC_3147"/>
<feature type="transmembrane region" description="Helical" evidence="4">
    <location>
        <begin position="163"/>
        <end position="184"/>
    </location>
</feature>
<dbReference type="Gene3D" id="1.10.10.60">
    <property type="entry name" value="Homeodomain-like"/>
    <property type="match status" value="2"/>
</dbReference>